<evidence type="ECO:0000313" key="3">
    <source>
        <dbReference type="Proteomes" id="UP000321408"/>
    </source>
</evidence>
<dbReference type="SMART" id="SM00327">
    <property type="entry name" value="VWA"/>
    <property type="match status" value="1"/>
</dbReference>
<proteinExistence type="predicted"/>
<dbReference type="GeneID" id="41328927"/>
<protein>
    <submittedName>
        <fullName evidence="2">VWA domain-containing protein</fullName>
    </submittedName>
</protein>
<dbReference type="InterPro" id="IPR036465">
    <property type="entry name" value="vWFA_dom_sf"/>
</dbReference>
<accession>A0A5B9D929</accession>
<dbReference type="Gene3D" id="3.40.50.410">
    <property type="entry name" value="von Willebrand factor, type A domain"/>
    <property type="match status" value="1"/>
</dbReference>
<dbReference type="InterPro" id="IPR002035">
    <property type="entry name" value="VWF_A"/>
</dbReference>
<dbReference type="CDD" id="cd00198">
    <property type="entry name" value="vWFA"/>
    <property type="match status" value="1"/>
</dbReference>
<dbReference type="SUPFAM" id="SSF53300">
    <property type="entry name" value="vWA-like"/>
    <property type="match status" value="1"/>
</dbReference>
<keyword evidence="3" id="KW-1185">Reference proteome</keyword>
<dbReference type="EMBL" id="CP042905">
    <property type="protein sequence ID" value="QEE15106.1"/>
    <property type="molecule type" value="Genomic_DNA"/>
</dbReference>
<reference evidence="2 3" key="2">
    <citation type="journal article" date="2024" name="Int. J. Syst. Evol. Microbiol.">
        <title>Promethearchaeum syntrophicum gen. nov., sp. nov., an anaerobic, obligately syntrophic archaeon, the first isolate of the lineage 'Asgard' archaea, and proposal of the new archaeal phylum Promethearchaeota phyl. nov. and kingdom Promethearchaeati regn. nov.</title>
        <authorList>
            <person name="Imachi H."/>
            <person name="Nobu M.K."/>
            <person name="Kato S."/>
            <person name="Takaki Y."/>
            <person name="Miyazaki M."/>
            <person name="Miyata M."/>
            <person name="Ogawara M."/>
            <person name="Saito Y."/>
            <person name="Sakai S."/>
            <person name="Tahara Y.O."/>
            <person name="Takano Y."/>
            <person name="Tasumi E."/>
            <person name="Uematsu K."/>
            <person name="Yoshimura T."/>
            <person name="Itoh T."/>
            <person name="Ohkuma M."/>
            <person name="Takai K."/>
        </authorList>
    </citation>
    <scope>NUCLEOTIDE SEQUENCE [LARGE SCALE GENOMIC DNA]</scope>
    <source>
        <strain evidence="2 3">MK-D1</strain>
    </source>
</reference>
<dbReference type="AlphaFoldDB" id="A0A5B9D929"/>
<dbReference type="PROSITE" id="PS50234">
    <property type="entry name" value="VWFA"/>
    <property type="match status" value="1"/>
</dbReference>
<feature type="domain" description="VWFA" evidence="1">
    <location>
        <begin position="8"/>
        <end position="190"/>
    </location>
</feature>
<dbReference type="RefSeq" id="WP_147662030.1">
    <property type="nucleotide sequence ID" value="NZ_CP042905.2"/>
</dbReference>
<name>A0A5B9D929_9ARCH</name>
<dbReference type="KEGG" id="psyt:DSAG12_00929"/>
<evidence type="ECO:0000313" key="2">
    <source>
        <dbReference type="EMBL" id="QEE15106.1"/>
    </source>
</evidence>
<organism evidence="2 3">
    <name type="scientific">Promethearchaeum syntrophicum</name>
    <dbReference type="NCBI Taxonomy" id="2594042"/>
    <lineage>
        <taxon>Archaea</taxon>
        <taxon>Promethearchaeati</taxon>
        <taxon>Promethearchaeota</taxon>
        <taxon>Promethearchaeia</taxon>
        <taxon>Promethearchaeales</taxon>
        <taxon>Promethearchaeaceae</taxon>
        <taxon>Promethearchaeum</taxon>
    </lineage>
</organism>
<evidence type="ECO:0000259" key="1">
    <source>
        <dbReference type="PROSITE" id="PS50234"/>
    </source>
</evidence>
<sequence length="409" mass="45689">MPDMISESVVIILDASRSMHRSDYSPNRLEACKQGILNFVSSRVENEAAMGGTTTFSFILIKNDPKMIFDIFDGAKFDEFLEVLNKIKCGGVNFLGEALGMAIKVLIEDIRTNGARVPRILLFSDGKYKNTQIDPMKMAKLAQQLTMHIDTIRVGDVEHFNIMKRLSENTEGKYYYSNNVQGILSASTDLAQSNFEAPGSSYQKGKIEISNAVLKKIAKPLLTEGEMNKGSNDQKEVLARLRGTKEYNKCSICFQSDDPISKTGFRISGRYCPNCAQPMHLSCASMWAKSQDKTGDGTVFRCVHCLYLLKLPASIQTAVRMHSESKKRGVKQKEVQTFSVKPIIAKKLGDIALYSACPVCNGIFEEDETVIKCSNPSCKAIYHMNHFEQLPNHICKLCGNKLVKILFEE</sequence>
<reference evidence="2 3" key="1">
    <citation type="journal article" date="2020" name="Nature">
        <title>Isolation of an archaeon at the prokaryote-eukaryote interface.</title>
        <authorList>
            <person name="Imachi H."/>
            <person name="Nobu M.K."/>
            <person name="Nakahara N."/>
            <person name="Morono Y."/>
            <person name="Ogawara M."/>
            <person name="Takaki Y."/>
            <person name="Takano Y."/>
            <person name="Uematsu K."/>
            <person name="Ikuta T."/>
            <person name="Ito M."/>
            <person name="Matsui Y."/>
            <person name="Miyazaki M."/>
            <person name="Murata K."/>
            <person name="Saito Y."/>
            <person name="Sakai S."/>
            <person name="Song C."/>
            <person name="Tasumi E."/>
            <person name="Yamanaka Y."/>
            <person name="Yamaguchi T."/>
            <person name="Kamagata Y."/>
            <person name="Tamaki H."/>
            <person name="Takai K."/>
        </authorList>
    </citation>
    <scope>NUCLEOTIDE SEQUENCE [LARGE SCALE GENOMIC DNA]</scope>
    <source>
        <strain evidence="2 3">MK-D1</strain>
    </source>
</reference>
<dbReference type="Proteomes" id="UP000321408">
    <property type="component" value="Chromosome"/>
</dbReference>
<dbReference type="Pfam" id="PF13519">
    <property type="entry name" value="VWA_2"/>
    <property type="match status" value="1"/>
</dbReference>
<gene>
    <name evidence="2" type="ORF">DSAG12_00929</name>
</gene>